<keyword evidence="6" id="KW-0521">NADP</keyword>
<dbReference type="SUPFAM" id="SSF110399">
    <property type="entry name" value="ThiG-like"/>
    <property type="match status" value="1"/>
</dbReference>
<evidence type="ECO:0000256" key="7">
    <source>
        <dbReference type="ARBA" id="ARBA00022977"/>
    </source>
</evidence>
<comment type="similarity">
    <text evidence="14">Belongs to the radical SAM superfamily. ThiH family.</text>
</comment>
<keyword evidence="5" id="KW-0479">Metal-binding</keyword>
<evidence type="ECO:0000256" key="2">
    <source>
        <dbReference type="ARBA" id="ARBA00004948"/>
    </source>
</evidence>
<evidence type="ECO:0000256" key="18">
    <source>
        <dbReference type="ARBA" id="ARBA00076202"/>
    </source>
</evidence>
<evidence type="ECO:0000256" key="14">
    <source>
        <dbReference type="ARBA" id="ARBA00061652"/>
    </source>
</evidence>
<evidence type="ECO:0000313" key="22">
    <source>
        <dbReference type="EMBL" id="STP22915.1"/>
    </source>
</evidence>
<dbReference type="InterPro" id="IPR012726">
    <property type="entry name" value="ThiH"/>
</dbReference>
<comment type="cofactor">
    <cofactor evidence="1">
        <name>[4Fe-4S] cluster</name>
        <dbReference type="ChEBI" id="CHEBI:49883"/>
    </cofactor>
</comment>
<keyword evidence="10 22" id="KW-0456">Lyase</keyword>
<evidence type="ECO:0000256" key="12">
    <source>
        <dbReference type="ARBA" id="ARBA00052130"/>
    </source>
</evidence>
<dbReference type="Gene3D" id="3.20.20.70">
    <property type="entry name" value="Aldolase class I"/>
    <property type="match status" value="2"/>
</dbReference>
<evidence type="ECO:0000256" key="1">
    <source>
        <dbReference type="ARBA" id="ARBA00001966"/>
    </source>
</evidence>
<evidence type="ECO:0000256" key="6">
    <source>
        <dbReference type="ARBA" id="ARBA00022857"/>
    </source>
</evidence>
<dbReference type="PANTHER" id="PTHR43583:SF1">
    <property type="entry name" value="2-IMINOACETATE SYNTHASE"/>
    <property type="match status" value="1"/>
</dbReference>
<keyword evidence="9" id="KW-0411">Iron-sulfur</keyword>
<dbReference type="Pfam" id="PF05690">
    <property type="entry name" value="ThiG"/>
    <property type="match status" value="1"/>
</dbReference>
<dbReference type="Proteomes" id="UP000254181">
    <property type="component" value="Unassembled WGS sequence"/>
</dbReference>
<feature type="domain" description="Radical SAM core" evidence="21">
    <location>
        <begin position="327"/>
        <end position="557"/>
    </location>
</feature>
<evidence type="ECO:0000256" key="8">
    <source>
        <dbReference type="ARBA" id="ARBA00023004"/>
    </source>
</evidence>
<evidence type="ECO:0000256" key="13">
    <source>
        <dbReference type="ARBA" id="ARBA00056430"/>
    </source>
</evidence>
<dbReference type="NCBIfam" id="TIGR02351">
    <property type="entry name" value="thiH"/>
    <property type="match status" value="1"/>
</dbReference>
<keyword evidence="8" id="KW-0408">Iron</keyword>
<dbReference type="EC" id="4.1.99.19" evidence="16"/>
<keyword evidence="4" id="KW-0949">S-adenosyl-L-methionine</keyword>
<dbReference type="Pfam" id="PF04055">
    <property type="entry name" value="Radical_SAM"/>
    <property type="match status" value="1"/>
</dbReference>
<dbReference type="GO" id="GO:0036355">
    <property type="term" value="F:2-iminoacetate synthase activity"/>
    <property type="evidence" value="ECO:0007669"/>
    <property type="project" value="UniProtKB-EC"/>
</dbReference>
<dbReference type="InterPro" id="IPR010722">
    <property type="entry name" value="BATS_dom"/>
</dbReference>
<evidence type="ECO:0000256" key="9">
    <source>
        <dbReference type="ARBA" id="ARBA00023014"/>
    </source>
</evidence>
<evidence type="ECO:0000256" key="10">
    <source>
        <dbReference type="ARBA" id="ARBA00023239"/>
    </source>
</evidence>
<protein>
    <recommendedName>
        <fullName evidence="17">2-iminoacetate synthase</fullName>
        <ecNumber evidence="16">4.1.99.19</ecNumber>
    </recommendedName>
    <alternativeName>
        <fullName evidence="18">Dehydroglycine synthase</fullName>
    </alternativeName>
    <alternativeName>
        <fullName evidence="19">Tyrosine lyase</fullName>
    </alternativeName>
</protein>
<dbReference type="Pfam" id="PF06968">
    <property type="entry name" value="BATS"/>
    <property type="match status" value="1"/>
</dbReference>
<organism evidence="22 23">
    <name type="scientific">Escherichia coli</name>
    <dbReference type="NCBI Taxonomy" id="562"/>
    <lineage>
        <taxon>Bacteria</taxon>
        <taxon>Pseudomonadati</taxon>
        <taxon>Pseudomonadota</taxon>
        <taxon>Gammaproteobacteria</taxon>
        <taxon>Enterobacterales</taxon>
        <taxon>Enterobacteriaceae</taxon>
        <taxon>Escherichia</taxon>
    </lineage>
</organism>
<evidence type="ECO:0000256" key="11">
    <source>
        <dbReference type="ARBA" id="ARBA00023270"/>
    </source>
</evidence>
<proteinExistence type="inferred from homology"/>
<dbReference type="SFLD" id="SFLDG01060">
    <property type="entry name" value="BATS_domain_containing"/>
    <property type="match status" value="1"/>
</dbReference>
<dbReference type="AlphaFoldDB" id="A0A377KGN7"/>
<reference evidence="22 23" key="1">
    <citation type="submission" date="2018-06" db="EMBL/GenBank/DDBJ databases">
        <authorList>
            <consortium name="Pathogen Informatics"/>
            <person name="Doyle S."/>
        </authorList>
    </citation>
    <scope>NUCLEOTIDE SEQUENCE [LARGE SCALE GENOMIC DNA]</scope>
    <source>
        <strain evidence="22 23">NCTC9075</strain>
    </source>
</reference>
<dbReference type="InterPro" id="IPR033983">
    <property type="entry name" value="Thiazole_synthase_ThiG"/>
</dbReference>
<dbReference type="InterPro" id="IPR007197">
    <property type="entry name" value="rSAM"/>
</dbReference>
<evidence type="ECO:0000259" key="21">
    <source>
        <dbReference type="PROSITE" id="PS51918"/>
    </source>
</evidence>
<dbReference type="GO" id="GO:0051539">
    <property type="term" value="F:4 iron, 4 sulfur cluster binding"/>
    <property type="evidence" value="ECO:0007669"/>
    <property type="project" value="UniProtKB-KW"/>
</dbReference>
<dbReference type="InterPro" id="IPR013785">
    <property type="entry name" value="Aldolase_TIM"/>
</dbReference>
<dbReference type="FunFam" id="3.20.20.70:FF:000122">
    <property type="entry name" value="2-iminoacetate synthase ThiH"/>
    <property type="match status" value="1"/>
</dbReference>
<comment type="function">
    <text evidence="13">Catalyzes the radical-mediated cleavage of tyrosine to 2-iminoacetate and 4-cresol.</text>
</comment>
<keyword evidence="7" id="KW-0784">Thiamine biosynthesis</keyword>
<gene>
    <name evidence="22" type="primary">thiH</name>
    <name evidence="22" type="ORF">NCTC9075_06423</name>
</gene>
<evidence type="ECO:0000256" key="3">
    <source>
        <dbReference type="ARBA" id="ARBA00022485"/>
    </source>
</evidence>
<evidence type="ECO:0000256" key="20">
    <source>
        <dbReference type="SAM" id="MobiDB-lite"/>
    </source>
</evidence>
<dbReference type="SFLD" id="SFLDG01081">
    <property type="entry name" value="cleavage_of_the_Ca-Cb_bond_in"/>
    <property type="match status" value="1"/>
</dbReference>
<evidence type="ECO:0000256" key="17">
    <source>
        <dbReference type="ARBA" id="ARBA00069280"/>
    </source>
</evidence>
<dbReference type="SUPFAM" id="SSF102114">
    <property type="entry name" value="Radical SAM enzymes"/>
    <property type="match status" value="1"/>
</dbReference>
<dbReference type="EMBL" id="UGEM01000004">
    <property type="protein sequence ID" value="STP22915.1"/>
    <property type="molecule type" value="Genomic_DNA"/>
</dbReference>
<name>A0A377KGN7_ECOLX</name>
<sequence length="633" mass="70497">MLHIADKTFDSHLFTGTGKFASSQLMVESIRASGSQLVTLAMKRVDLRQHNDAILEPLIAAGVTLLPNTSGAKTAEEAIFAAHLAREALGTNWLKLEIHPDARWLLPDPIETLKAAETLVQQGFIVLPYCGADPVLCKRLEEVGCAAVMPLGAPIGSNQGLETRAMLEIIIQQATVSGGCRCWHRRSQPCRAGAGNGGRRGVSEYGDCRRGRSRQHGEGISSGGRSRPAGTSVRTGQPQSFCSCHQPADWISGGIGMKTFSDRWRQLDWDDIHLRINGKTAADVERALNASQLTRDDMMALLSPAASGYLEPLAQRAQRLTRQRFGNVVSFYVPLYLSNLCANDCTYCGFSMSNRIKRKTLDEADIARESAAIREMGFEHLLLVTGEHQAKVGMDYFRRHLPALREQFSSLQMEVQPLAEAEYTELKQLGLDGVMVYQETYNEATYAHHHLKGKKQDFFWRLETPDRLGRAGIDKIGLGALIGLSDSWRVDCYMVAEHLLWLQQHYWQSRYSVSFPRLRPCTGGIEPASIMDERQLVQAICAFRLLAPEIELSLSTRESPWFRDRVIPLAINNVSAFSKTQPGGYADNHPELEQFSPHDDRRPEAVAAALTAQGLQPVWKDWDSYLGRPSQRP</sequence>
<accession>A0A377KGN7</accession>
<evidence type="ECO:0000256" key="19">
    <source>
        <dbReference type="ARBA" id="ARBA00078269"/>
    </source>
</evidence>
<dbReference type="GO" id="GO:0005506">
    <property type="term" value="F:iron ion binding"/>
    <property type="evidence" value="ECO:0007669"/>
    <property type="project" value="InterPro"/>
</dbReference>
<dbReference type="PROSITE" id="PS51918">
    <property type="entry name" value="RADICAL_SAM"/>
    <property type="match status" value="1"/>
</dbReference>
<feature type="region of interest" description="Disordered" evidence="20">
    <location>
        <begin position="193"/>
        <end position="240"/>
    </location>
</feature>
<evidence type="ECO:0000256" key="5">
    <source>
        <dbReference type="ARBA" id="ARBA00022723"/>
    </source>
</evidence>
<dbReference type="SFLD" id="SFLDS00029">
    <property type="entry name" value="Radical_SAM"/>
    <property type="match status" value="1"/>
</dbReference>
<dbReference type="InterPro" id="IPR034428">
    <property type="entry name" value="ThiH/NoCL/HydG-like"/>
</dbReference>
<dbReference type="InterPro" id="IPR058240">
    <property type="entry name" value="rSAM_sf"/>
</dbReference>
<evidence type="ECO:0000313" key="23">
    <source>
        <dbReference type="Proteomes" id="UP000254181"/>
    </source>
</evidence>
<dbReference type="SMART" id="SM00876">
    <property type="entry name" value="BATS"/>
    <property type="match status" value="1"/>
</dbReference>
<dbReference type="SFLD" id="SFLDF00301">
    <property type="entry name" value="2-iminoacetate_synthase_(ThiH)"/>
    <property type="match status" value="1"/>
</dbReference>
<evidence type="ECO:0000256" key="16">
    <source>
        <dbReference type="ARBA" id="ARBA00066802"/>
    </source>
</evidence>
<evidence type="ECO:0000256" key="15">
    <source>
        <dbReference type="ARBA" id="ARBA00063197"/>
    </source>
</evidence>
<keyword evidence="11" id="KW-0704">Schiff base</keyword>
<comment type="catalytic activity">
    <reaction evidence="12">
        <text>L-tyrosine + S-adenosyl-L-methionine + NADPH = 2-iminoacetate + 4-methylphenol + 5'-deoxyadenosine + L-methionine + NADP(+)</text>
        <dbReference type="Rhea" id="RHEA:26361"/>
        <dbReference type="ChEBI" id="CHEBI:17319"/>
        <dbReference type="ChEBI" id="CHEBI:17847"/>
        <dbReference type="ChEBI" id="CHEBI:57783"/>
        <dbReference type="ChEBI" id="CHEBI:57844"/>
        <dbReference type="ChEBI" id="CHEBI:58315"/>
        <dbReference type="ChEBI" id="CHEBI:58349"/>
        <dbReference type="ChEBI" id="CHEBI:59789"/>
        <dbReference type="ChEBI" id="CHEBI:77846"/>
        <dbReference type="EC" id="4.1.99.19"/>
    </reaction>
</comment>
<dbReference type="PANTHER" id="PTHR43583">
    <property type="entry name" value="2-IMINOACETATE SYNTHASE"/>
    <property type="match status" value="1"/>
</dbReference>
<keyword evidence="3" id="KW-0004">4Fe-4S</keyword>
<evidence type="ECO:0000256" key="4">
    <source>
        <dbReference type="ARBA" id="ARBA00022691"/>
    </source>
</evidence>
<comment type="subunit">
    <text evidence="15">Forms a heterodimer with ThiG.</text>
</comment>
<comment type="pathway">
    <text evidence="2">Cofactor biosynthesis; thiamine diphosphate biosynthesis.</text>
</comment>
<dbReference type="CDD" id="cd01335">
    <property type="entry name" value="Radical_SAM"/>
    <property type="match status" value="1"/>
</dbReference>